<dbReference type="AlphaFoldDB" id="A0A1W1BKF6"/>
<feature type="transmembrane region" description="Helical" evidence="2">
    <location>
        <begin position="6"/>
        <end position="24"/>
    </location>
</feature>
<keyword evidence="2" id="KW-1133">Transmembrane helix</keyword>
<protein>
    <submittedName>
        <fullName evidence="3">Uncharacterized protein</fullName>
    </submittedName>
</protein>
<evidence type="ECO:0000256" key="1">
    <source>
        <dbReference type="SAM" id="Coils"/>
    </source>
</evidence>
<keyword evidence="2" id="KW-0812">Transmembrane</keyword>
<accession>A0A1W1BKF6</accession>
<name>A0A1W1BKF6_9ZZZZ</name>
<keyword evidence="2" id="KW-0472">Membrane</keyword>
<keyword evidence="1" id="KW-0175">Coiled coil</keyword>
<gene>
    <name evidence="3" type="ORF">MNB_SM-7-996</name>
</gene>
<evidence type="ECO:0000313" key="3">
    <source>
        <dbReference type="EMBL" id="SFV53986.1"/>
    </source>
</evidence>
<reference evidence="3" key="1">
    <citation type="submission" date="2016-10" db="EMBL/GenBank/DDBJ databases">
        <authorList>
            <person name="de Groot N.N."/>
        </authorList>
    </citation>
    <scope>NUCLEOTIDE SEQUENCE</scope>
</reference>
<proteinExistence type="predicted"/>
<dbReference type="EMBL" id="FPHB01000022">
    <property type="protein sequence ID" value="SFV53986.1"/>
    <property type="molecule type" value="Genomic_DNA"/>
</dbReference>
<feature type="coiled-coil region" evidence="1">
    <location>
        <begin position="24"/>
        <end position="51"/>
    </location>
</feature>
<sequence length="133" mass="15356">MNRLNPLYILLLSIMVLFFGVYSVSKKQIELEDLQNEYKTKEDLALKLKALKSAYSVKRKRELLRVLQSSRMKKSGIKYEQKGNILRIKGKSIDVSIANTLVSKLLNGTYNITNFLLKKAKDGVDLEMEITWQ</sequence>
<organism evidence="3">
    <name type="scientific">hydrothermal vent metagenome</name>
    <dbReference type="NCBI Taxonomy" id="652676"/>
    <lineage>
        <taxon>unclassified sequences</taxon>
        <taxon>metagenomes</taxon>
        <taxon>ecological metagenomes</taxon>
    </lineage>
</organism>
<evidence type="ECO:0000256" key="2">
    <source>
        <dbReference type="SAM" id="Phobius"/>
    </source>
</evidence>